<dbReference type="OrthoDB" id="7666627at2759"/>
<accession>A0A154PJQ8</accession>
<sequence length="136" mass="15881">MTTAVVYIQRCIVVLAILLCYFHVRGERVDCELYPFHQTCRGTMSRKRAMFPTIYGSGCDGSKGNVNCIREFEDRHRIPYIPLSKSRLLITLLDNDPPKDATYMGRHRQRNNEMDERRPPLMENFLSELESSDSNY</sequence>
<keyword evidence="2" id="KW-0732">Signal</keyword>
<dbReference type="AlphaFoldDB" id="A0A154PJQ8"/>
<dbReference type="OMA" id="KRAMFPI"/>
<dbReference type="Proteomes" id="UP000076502">
    <property type="component" value="Unassembled WGS sequence"/>
</dbReference>
<feature type="chain" id="PRO_5007599567" evidence="2">
    <location>
        <begin position="27"/>
        <end position="136"/>
    </location>
</feature>
<feature type="region of interest" description="Disordered" evidence="1">
    <location>
        <begin position="98"/>
        <end position="119"/>
    </location>
</feature>
<proteinExistence type="predicted"/>
<keyword evidence="4" id="KW-1185">Reference proteome</keyword>
<evidence type="ECO:0000256" key="2">
    <source>
        <dbReference type="SAM" id="SignalP"/>
    </source>
</evidence>
<organism evidence="3 4">
    <name type="scientific">Dufourea novaeangliae</name>
    <name type="common">Sweat bee</name>
    <dbReference type="NCBI Taxonomy" id="178035"/>
    <lineage>
        <taxon>Eukaryota</taxon>
        <taxon>Metazoa</taxon>
        <taxon>Ecdysozoa</taxon>
        <taxon>Arthropoda</taxon>
        <taxon>Hexapoda</taxon>
        <taxon>Insecta</taxon>
        <taxon>Pterygota</taxon>
        <taxon>Neoptera</taxon>
        <taxon>Endopterygota</taxon>
        <taxon>Hymenoptera</taxon>
        <taxon>Apocrita</taxon>
        <taxon>Aculeata</taxon>
        <taxon>Apoidea</taxon>
        <taxon>Anthophila</taxon>
        <taxon>Halictidae</taxon>
        <taxon>Rophitinae</taxon>
        <taxon>Dufourea</taxon>
    </lineage>
</organism>
<evidence type="ECO:0000256" key="1">
    <source>
        <dbReference type="SAM" id="MobiDB-lite"/>
    </source>
</evidence>
<name>A0A154PJQ8_DUFNO</name>
<feature type="signal peptide" evidence="2">
    <location>
        <begin position="1"/>
        <end position="26"/>
    </location>
</feature>
<evidence type="ECO:0000313" key="3">
    <source>
        <dbReference type="EMBL" id="KZC11724.1"/>
    </source>
</evidence>
<evidence type="ECO:0000313" key="4">
    <source>
        <dbReference type="Proteomes" id="UP000076502"/>
    </source>
</evidence>
<dbReference type="EMBL" id="KQ434926">
    <property type="protein sequence ID" value="KZC11724.1"/>
    <property type="molecule type" value="Genomic_DNA"/>
</dbReference>
<protein>
    <submittedName>
        <fullName evidence="3">Uncharacterized protein</fullName>
    </submittedName>
</protein>
<reference evidence="3 4" key="1">
    <citation type="submission" date="2015-07" db="EMBL/GenBank/DDBJ databases">
        <title>The genome of Dufourea novaeangliae.</title>
        <authorList>
            <person name="Pan H."/>
            <person name="Kapheim K."/>
        </authorList>
    </citation>
    <scope>NUCLEOTIDE SEQUENCE [LARGE SCALE GENOMIC DNA]</scope>
    <source>
        <strain evidence="3">0120121106</strain>
        <tissue evidence="3">Whole body</tissue>
    </source>
</reference>
<gene>
    <name evidence="3" type="ORF">WN55_03564</name>
</gene>
<feature type="compositionally biased region" description="Basic and acidic residues" evidence="1">
    <location>
        <begin position="110"/>
        <end position="119"/>
    </location>
</feature>